<sequence length="862" mass="92183">MALKLHGRITADGTQAQAELRKTASETDRLSAATKGLTQRGQDAGRAIGGAATQSTQLARTGEMAAGSVANLTSQFNDIGVMLMAGQNPLQLAIQQGTQIGQVFQQTGVKGAAAWKMITTSVAAMLSPINLITIGSIAAMGVVAKLFSSSEEKAETYEDRVSSLSDRIKEYKEGSELASATTKELEERFGSAAIAAQGYLKSFSATSLRGLQEAQRAAIRTLLDETQLDVPKWDIGDQAAIGEFFDLSLLGRGRKERRAAINEVLASYTQLHDAASQSTDEQLAAAQRLREALIAGAELQDGISAAENERIAGVEELIQRLLEIKGLEPAPARDAAKAGQAWAEYQRSRILGERQYQETLRQTQAARAYGPYQSSRTASDAALASAREMLDTMREENALRSLAATYGEDSLQVLRAQQDAQRAVFDETLGTLDVAESMKEELRAAFLEGQSLAALDIAGGIWGAAEAASQLASNLSRAAAQKAAMAAISGSQQTAARSQIMLDTVGKPVERAGRLAADDFQRSLPDGGYGMIASGRIGQLKEMESTVKAEAENAARLAQEAQAADTAYAKLQHSLTKGAGGKGKSPTKKERDEVQDLLKDYDRRLAILRETDPVEQELLRHAEALTKAAQSQVDAVRQKIEALQNETTLQERIKGLQDFSGSLMRDGLDLMRAKGDAAYQIWDRIGTKILDVMADALIMGEGPLGGLFGGGIVPSIFKLFGFADGGMTYGPGGSRDDRILGWSATGPYRKSPGEFVVNSDATARHRSLLEAINAGAPLPLPRYADGGSLSGAAPRPWADMPIIIENHTGVEFKAREGGRDASGRRRIRFELAEAVGQGMSVRGGGADRRMKQLGLRQTGPRR</sequence>
<evidence type="ECO:0000313" key="4">
    <source>
        <dbReference type="EMBL" id="MBP0483938.1"/>
    </source>
</evidence>
<evidence type="ECO:0000313" key="5">
    <source>
        <dbReference type="Proteomes" id="UP000675940"/>
    </source>
</evidence>
<protein>
    <submittedName>
        <fullName evidence="4">Phage tail length tape measure family protein</fullName>
    </submittedName>
</protein>
<name>A0A940MSN3_9RHOB</name>
<dbReference type="Proteomes" id="UP000675940">
    <property type="component" value="Unassembled WGS sequence"/>
</dbReference>
<dbReference type="AlphaFoldDB" id="A0A940MSN3"/>
<organism evidence="4 5">
    <name type="scientific">Sagittula salina</name>
    <dbReference type="NCBI Taxonomy" id="2820268"/>
    <lineage>
        <taxon>Bacteria</taxon>
        <taxon>Pseudomonadati</taxon>
        <taxon>Pseudomonadota</taxon>
        <taxon>Alphaproteobacteria</taxon>
        <taxon>Rhodobacterales</taxon>
        <taxon>Roseobacteraceae</taxon>
        <taxon>Sagittula</taxon>
    </lineage>
</organism>
<dbReference type="InterPro" id="IPR009628">
    <property type="entry name" value="Phage_tape_measure_N"/>
</dbReference>
<evidence type="ECO:0000259" key="3">
    <source>
        <dbReference type="Pfam" id="PF06791"/>
    </source>
</evidence>
<keyword evidence="5" id="KW-1185">Reference proteome</keyword>
<evidence type="ECO:0000256" key="2">
    <source>
        <dbReference type="SAM" id="MobiDB-lite"/>
    </source>
</evidence>
<feature type="domain" description="Bacteriophage tail tape measure N-terminal" evidence="3">
    <location>
        <begin position="69"/>
        <end position="165"/>
    </location>
</feature>
<gene>
    <name evidence="4" type="ORF">J5474_15765</name>
</gene>
<feature type="compositionally biased region" description="Basic and acidic residues" evidence="2">
    <location>
        <begin position="19"/>
        <end position="29"/>
    </location>
</feature>
<reference evidence="4" key="1">
    <citation type="submission" date="2021-03" db="EMBL/GenBank/DDBJ databases">
        <title>Sagittula salina sp. nov. strain M10.9X isolated from the marine waste.</title>
        <authorList>
            <person name="Satari L."/>
            <person name="Molina-Menor E."/>
            <person name="Vidal-Verdu A."/>
            <person name="Pascual J."/>
            <person name="Pereto J."/>
            <person name="Porcar M."/>
        </authorList>
    </citation>
    <scope>NUCLEOTIDE SEQUENCE</scope>
    <source>
        <strain evidence="4">M10.9X</strain>
    </source>
</reference>
<comment type="caution">
    <text evidence="4">The sequence shown here is derived from an EMBL/GenBank/DDBJ whole genome shotgun (WGS) entry which is preliminary data.</text>
</comment>
<dbReference type="Pfam" id="PF06791">
    <property type="entry name" value="TMP_2"/>
    <property type="match status" value="1"/>
</dbReference>
<feature type="coiled-coil region" evidence="1">
    <location>
        <begin position="591"/>
        <end position="646"/>
    </location>
</feature>
<proteinExistence type="predicted"/>
<dbReference type="RefSeq" id="WP_209361890.1">
    <property type="nucleotide sequence ID" value="NZ_JAGISH010000009.1"/>
</dbReference>
<feature type="region of interest" description="Disordered" evidence="2">
    <location>
        <begin position="840"/>
        <end position="862"/>
    </location>
</feature>
<accession>A0A940MSN3</accession>
<feature type="region of interest" description="Disordered" evidence="2">
    <location>
        <begin position="14"/>
        <end position="39"/>
    </location>
</feature>
<keyword evidence="1" id="KW-0175">Coiled coil</keyword>
<dbReference type="EMBL" id="JAGISH010000009">
    <property type="protein sequence ID" value="MBP0483938.1"/>
    <property type="molecule type" value="Genomic_DNA"/>
</dbReference>
<evidence type="ECO:0000256" key="1">
    <source>
        <dbReference type="SAM" id="Coils"/>
    </source>
</evidence>